<evidence type="ECO:0000313" key="2">
    <source>
        <dbReference type="Proteomes" id="UP000593571"/>
    </source>
</evidence>
<dbReference type="AlphaFoldDB" id="A0A7J8ILW9"/>
<organism evidence="1 2">
    <name type="scientific">Rousettus aegyptiacus</name>
    <name type="common">Egyptian fruit bat</name>
    <name type="synonym">Pteropus aegyptiacus</name>
    <dbReference type="NCBI Taxonomy" id="9407"/>
    <lineage>
        <taxon>Eukaryota</taxon>
        <taxon>Metazoa</taxon>
        <taxon>Chordata</taxon>
        <taxon>Craniata</taxon>
        <taxon>Vertebrata</taxon>
        <taxon>Euteleostomi</taxon>
        <taxon>Mammalia</taxon>
        <taxon>Eutheria</taxon>
        <taxon>Laurasiatheria</taxon>
        <taxon>Chiroptera</taxon>
        <taxon>Yinpterochiroptera</taxon>
        <taxon>Pteropodoidea</taxon>
        <taxon>Pteropodidae</taxon>
        <taxon>Rousettinae</taxon>
        <taxon>Rousettus</taxon>
    </lineage>
</organism>
<protein>
    <submittedName>
        <fullName evidence="1">Uncharacterized protein</fullName>
    </submittedName>
</protein>
<comment type="caution">
    <text evidence="1">The sequence shown here is derived from an EMBL/GenBank/DDBJ whole genome shotgun (WGS) entry which is preliminary data.</text>
</comment>
<dbReference type="EMBL" id="JACASE010000003">
    <property type="protein sequence ID" value="KAF6485291.1"/>
    <property type="molecule type" value="Genomic_DNA"/>
</dbReference>
<keyword evidence="2" id="KW-1185">Reference proteome</keyword>
<accession>A0A7J8ILW9</accession>
<sequence length="172" mass="18662">MPSPVTTPPLGICRLRYQEPALDSPDASSRVLDTSALAGRAREEGWGRGAWNGVRLSCLFRSPAQEGGGSVWLLGAPQPHPCPVWRREGSVYWVIHTRFLSHRAQCSFPSESHSPVVSVRSFFPCLLPSMRHRVPQAPKAPLALPSSLLSVCGAASPHAPLNCDYQVSTLIT</sequence>
<reference evidence="1 2" key="1">
    <citation type="journal article" date="2020" name="Nature">
        <title>Six reference-quality genomes reveal evolution of bat adaptations.</title>
        <authorList>
            <person name="Jebb D."/>
            <person name="Huang Z."/>
            <person name="Pippel M."/>
            <person name="Hughes G.M."/>
            <person name="Lavrichenko K."/>
            <person name="Devanna P."/>
            <person name="Winkler S."/>
            <person name="Jermiin L.S."/>
            <person name="Skirmuntt E.C."/>
            <person name="Katzourakis A."/>
            <person name="Burkitt-Gray L."/>
            <person name="Ray D.A."/>
            <person name="Sullivan K.A.M."/>
            <person name="Roscito J.G."/>
            <person name="Kirilenko B.M."/>
            <person name="Davalos L.M."/>
            <person name="Corthals A.P."/>
            <person name="Power M.L."/>
            <person name="Jones G."/>
            <person name="Ransome R.D."/>
            <person name="Dechmann D.K.N."/>
            <person name="Locatelli A.G."/>
            <person name="Puechmaille S.J."/>
            <person name="Fedrigo O."/>
            <person name="Jarvis E.D."/>
            <person name="Hiller M."/>
            <person name="Vernes S.C."/>
            <person name="Myers E.W."/>
            <person name="Teeling E.C."/>
        </authorList>
    </citation>
    <scope>NUCLEOTIDE SEQUENCE [LARGE SCALE GENOMIC DNA]</scope>
    <source>
        <strain evidence="1">MRouAeg1</strain>
        <tissue evidence="1">Muscle</tissue>
    </source>
</reference>
<gene>
    <name evidence="1" type="ORF">HJG63_010532</name>
</gene>
<dbReference type="Proteomes" id="UP000593571">
    <property type="component" value="Unassembled WGS sequence"/>
</dbReference>
<name>A0A7J8ILW9_ROUAE</name>
<proteinExistence type="predicted"/>
<evidence type="ECO:0000313" key="1">
    <source>
        <dbReference type="EMBL" id="KAF6485291.1"/>
    </source>
</evidence>